<protein>
    <recommendedName>
        <fullName evidence="1">AMMECR1 domain-containing protein</fullName>
    </recommendedName>
</protein>
<dbReference type="InterPro" id="IPR027485">
    <property type="entry name" value="AMMECR1_N"/>
</dbReference>
<keyword evidence="3" id="KW-1185">Reference proteome</keyword>
<evidence type="ECO:0000313" key="3">
    <source>
        <dbReference type="Proteomes" id="UP000565441"/>
    </source>
</evidence>
<sequence length="246" mass="27535">MSLLPPDPAASRITPESGSNVCLPEHCFHAFDALYCALANAQPIGPSFPNEKYPLFVTWNTRSSRPGRAPRLRGCIGSFDALPLWDGVAEYALISAFRDSRFRKIDKSELESLECHVSLLTDFEDADSYLDWSIGVHGIYISFPHPSLLPSASASETPSPLSSSPYLPRMTSKQTFTATYLPDVIPEQGWNKIEAVDSAINKAGWGGRITEDLRRSIKLRRYQSKACTVCWDDYIQWRASQTRRSQ</sequence>
<dbReference type="InterPro" id="IPR023473">
    <property type="entry name" value="AMMECR1"/>
</dbReference>
<accession>A0A8H5HQX0</accession>
<organism evidence="2 3">
    <name type="scientific">Tricholomella constricta</name>
    <dbReference type="NCBI Taxonomy" id="117010"/>
    <lineage>
        <taxon>Eukaryota</taxon>
        <taxon>Fungi</taxon>
        <taxon>Dikarya</taxon>
        <taxon>Basidiomycota</taxon>
        <taxon>Agaricomycotina</taxon>
        <taxon>Agaricomycetes</taxon>
        <taxon>Agaricomycetidae</taxon>
        <taxon>Agaricales</taxon>
        <taxon>Tricholomatineae</taxon>
        <taxon>Lyophyllaceae</taxon>
        <taxon>Tricholomella</taxon>
    </lineage>
</organism>
<dbReference type="PROSITE" id="PS51112">
    <property type="entry name" value="AMMECR1"/>
    <property type="match status" value="1"/>
</dbReference>
<name>A0A8H5HQX0_9AGAR</name>
<dbReference type="PANTHER" id="PTHR13016:SF0">
    <property type="entry name" value="AMME SYNDROME CANDIDATE GENE 1 PROTEIN"/>
    <property type="match status" value="1"/>
</dbReference>
<reference evidence="2 3" key="1">
    <citation type="journal article" date="2020" name="ISME J.">
        <title>Uncovering the hidden diversity of litter-decomposition mechanisms in mushroom-forming fungi.</title>
        <authorList>
            <person name="Floudas D."/>
            <person name="Bentzer J."/>
            <person name="Ahren D."/>
            <person name="Johansson T."/>
            <person name="Persson P."/>
            <person name="Tunlid A."/>
        </authorList>
    </citation>
    <scope>NUCLEOTIDE SEQUENCE [LARGE SCALE GENOMIC DNA]</scope>
    <source>
        <strain evidence="2 3">CBS 661.87</strain>
    </source>
</reference>
<feature type="domain" description="AMMECR1" evidence="1">
    <location>
        <begin position="15"/>
        <end position="238"/>
    </location>
</feature>
<dbReference type="AlphaFoldDB" id="A0A8H5HQX0"/>
<dbReference type="Pfam" id="PF01871">
    <property type="entry name" value="AMMECR1"/>
    <property type="match status" value="1"/>
</dbReference>
<evidence type="ECO:0000313" key="2">
    <source>
        <dbReference type="EMBL" id="KAF5387782.1"/>
    </source>
</evidence>
<dbReference type="Gene3D" id="3.30.1490.150">
    <property type="entry name" value="Hypothetical protein ph0010, domain 2"/>
    <property type="match status" value="1"/>
</dbReference>
<dbReference type="EMBL" id="JAACJP010000001">
    <property type="protein sequence ID" value="KAF5387782.1"/>
    <property type="molecule type" value="Genomic_DNA"/>
</dbReference>
<dbReference type="OrthoDB" id="24630at2759"/>
<comment type="caution">
    <text evidence="2">The sequence shown here is derived from an EMBL/GenBank/DDBJ whole genome shotgun (WGS) entry which is preliminary data.</text>
</comment>
<dbReference type="Gene3D" id="3.30.700.20">
    <property type="entry name" value="Hypothetical protein ph0010, domain 1"/>
    <property type="match status" value="1"/>
</dbReference>
<gene>
    <name evidence="2" type="ORF">D9615_000046</name>
</gene>
<dbReference type="InterPro" id="IPR036071">
    <property type="entry name" value="AMMECR1_dom_sf"/>
</dbReference>
<proteinExistence type="predicted"/>
<dbReference type="Proteomes" id="UP000565441">
    <property type="component" value="Unassembled WGS sequence"/>
</dbReference>
<dbReference type="SUPFAM" id="SSF143447">
    <property type="entry name" value="AMMECR1-like"/>
    <property type="match status" value="1"/>
</dbReference>
<dbReference type="PANTHER" id="PTHR13016">
    <property type="entry name" value="AMMECR1 HOMOLOG"/>
    <property type="match status" value="1"/>
</dbReference>
<dbReference type="InterPro" id="IPR002733">
    <property type="entry name" value="AMMECR1_domain"/>
</dbReference>
<evidence type="ECO:0000259" key="1">
    <source>
        <dbReference type="PROSITE" id="PS51112"/>
    </source>
</evidence>